<feature type="transmembrane region" description="Helical" evidence="5">
    <location>
        <begin position="159"/>
        <end position="177"/>
    </location>
</feature>
<dbReference type="InterPro" id="IPR017452">
    <property type="entry name" value="GPCR_Rhodpsn_7TM"/>
</dbReference>
<feature type="domain" description="G-protein coupled receptors family 1 profile" evidence="6">
    <location>
        <begin position="50"/>
        <end position="179"/>
    </location>
</feature>
<reference evidence="8" key="1">
    <citation type="submission" date="2016-11" db="UniProtKB">
        <authorList>
            <consortium name="WormBaseParasite"/>
        </authorList>
    </citation>
    <scope>IDENTIFICATION</scope>
</reference>
<keyword evidence="4 5" id="KW-0472">Membrane</keyword>
<keyword evidence="2 5" id="KW-0812">Transmembrane</keyword>
<comment type="subcellular location">
    <subcellularLocation>
        <location evidence="1">Membrane</location>
    </subcellularLocation>
</comment>
<evidence type="ECO:0000256" key="4">
    <source>
        <dbReference type="ARBA" id="ARBA00023136"/>
    </source>
</evidence>
<dbReference type="Pfam" id="PF00001">
    <property type="entry name" value="7tm_1"/>
    <property type="match status" value="1"/>
</dbReference>
<keyword evidence="3 5" id="KW-1133">Transmembrane helix</keyword>
<feature type="transmembrane region" description="Helical" evidence="5">
    <location>
        <begin position="224"/>
        <end position="242"/>
    </location>
</feature>
<evidence type="ECO:0000256" key="3">
    <source>
        <dbReference type="ARBA" id="ARBA00022989"/>
    </source>
</evidence>
<evidence type="ECO:0000313" key="7">
    <source>
        <dbReference type="Proteomes" id="UP000095283"/>
    </source>
</evidence>
<dbReference type="PANTHER" id="PTHR24224">
    <property type="entry name" value="CARDIOACCELERATORY PEPTIDE RECEPTOR-RELATED"/>
    <property type="match status" value="1"/>
</dbReference>
<evidence type="ECO:0000256" key="2">
    <source>
        <dbReference type="ARBA" id="ARBA00022692"/>
    </source>
</evidence>
<evidence type="ECO:0000256" key="5">
    <source>
        <dbReference type="SAM" id="Phobius"/>
    </source>
</evidence>
<accession>A0A1I7XG32</accession>
<dbReference type="GO" id="GO:0016020">
    <property type="term" value="C:membrane"/>
    <property type="evidence" value="ECO:0007669"/>
    <property type="project" value="UniProtKB-SubCell"/>
</dbReference>
<feature type="transmembrane region" description="Helical" evidence="5">
    <location>
        <begin position="119"/>
        <end position="138"/>
    </location>
</feature>
<organism evidence="7 8">
    <name type="scientific">Heterorhabditis bacteriophora</name>
    <name type="common">Entomopathogenic nematode worm</name>
    <dbReference type="NCBI Taxonomy" id="37862"/>
    <lineage>
        <taxon>Eukaryota</taxon>
        <taxon>Metazoa</taxon>
        <taxon>Ecdysozoa</taxon>
        <taxon>Nematoda</taxon>
        <taxon>Chromadorea</taxon>
        <taxon>Rhabditida</taxon>
        <taxon>Rhabditina</taxon>
        <taxon>Rhabditomorpha</taxon>
        <taxon>Strongyloidea</taxon>
        <taxon>Heterorhabditidae</taxon>
        <taxon>Heterorhabditis</taxon>
    </lineage>
</organism>
<sequence>MSTEYDYAGDRLEGNETYEYDEDSMLSGDPMVRFVAMAVIVIYIMAFTIGIPANLYVLFRMRRLASNDEERYRNGTGVALCSMAAADLCSLLLIFAQNLHQMTANTDGDTAFTDAMCKMMLFLTHTMTGISIWSWLLLSSLRYLAICHPLYHLRLWQMPYRALAFLMSVVLNAWLLVAVQSTQMGYDEIQVTAIFPLITYRISRSSDEFSEDAAQLATRMLAQALYFSQFAFNAIYLAVFVYDKSTRTKGELSSHHSCHAGQFLLMKTKCKSSTESITALQPMRSRLHSTSGADSPLMNVQKSSFVRLLHPDNSNKAAFAHL</sequence>
<evidence type="ECO:0000313" key="8">
    <source>
        <dbReference type="WBParaSite" id="Hba_16695"/>
    </source>
</evidence>
<feature type="transmembrane region" description="Helical" evidence="5">
    <location>
        <begin position="78"/>
        <end position="99"/>
    </location>
</feature>
<dbReference type="AlphaFoldDB" id="A0A1I7XG32"/>
<dbReference type="CDD" id="cd00637">
    <property type="entry name" value="7tm_classA_rhodopsin-like"/>
    <property type="match status" value="1"/>
</dbReference>
<name>A0A1I7XG32_HETBA</name>
<feature type="transmembrane region" description="Helical" evidence="5">
    <location>
        <begin position="34"/>
        <end position="57"/>
    </location>
</feature>
<dbReference type="WBParaSite" id="Hba_16695">
    <property type="protein sequence ID" value="Hba_16695"/>
    <property type="gene ID" value="Hba_16695"/>
</dbReference>
<dbReference type="PANTHER" id="PTHR24224:SF37">
    <property type="entry name" value="G-PROTEIN COUPLED RECEPTORS FAMILY 1 PROFILE DOMAIN-CONTAINING PROTEIN"/>
    <property type="match status" value="1"/>
</dbReference>
<keyword evidence="7" id="KW-1185">Reference proteome</keyword>
<dbReference type="Gene3D" id="1.20.1070.10">
    <property type="entry name" value="Rhodopsin 7-helix transmembrane proteins"/>
    <property type="match status" value="1"/>
</dbReference>
<dbReference type="Proteomes" id="UP000095283">
    <property type="component" value="Unplaced"/>
</dbReference>
<dbReference type="InterPro" id="IPR052665">
    <property type="entry name" value="Neuropeptide-GPCR"/>
</dbReference>
<evidence type="ECO:0000259" key="6">
    <source>
        <dbReference type="PROSITE" id="PS50262"/>
    </source>
</evidence>
<dbReference type="PROSITE" id="PS50262">
    <property type="entry name" value="G_PROTEIN_RECEP_F1_2"/>
    <property type="match status" value="1"/>
</dbReference>
<protein>
    <submittedName>
        <fullName evidence="8">G_PROTEIN_RECEP_F1_2 domain-containing protein</fullName>
    </submittedName>
</protein>
<evidence type="ECO:0000256" key="1">
    <source>
        <dbReference type="ARBA" id="ARBA00004370"/>
    </source>
</evidence>
<proteinExistence type="predicted"/>
<dbReference type="SUPFAM" id="SSF81321">
    <property type="entry name" value="Family A G protein-coupled receptor-like"/>
    <property type="match status" value="1"/>
</dbReference>
<dbReference type="InterPro" id="IPR000276">
    <property type="entry name" value="GPCR_Rhodpsn"/>
</dbReference>
<dbReference type="GO" id="GO:0004930">
    <property type="term" value="F:G protein-coupled receptor activity"/>
    <property type="evidence" value="ECO:0007669"/>
    <property type="project" value="InterPro"/>
</dbReference>